<evidence type="ECO:0000259" key="2">
    <source>
        <dbReference type="Pfam" id="PF13796"/>
    </source>
</evidence>
<evidence type="ECO:0000313" key="3">
    <source>
        <dbReference type="EMBL" id="KAJ3255197.1"/>
    </source>
</evidence>
<keyword evidence="1" id="KW-0472">Membrane</keyword>
<dbReference type="EMBL" id="JADGKB010000070">
    <property type="protein sequence ID" value="KAJ3255197.1"/>
    <property type="molecule type" value="Genomic_DNA"/>
</dbReference>
<dbReference type="SUPFAM" id="SSF81442">
    <property type="entry name" value="Cytochrome c oxidase subunit I-like"/>
    <property type="match status" value="1"/>
</dbReference>
<evidence type="ECO:0000313" key="4">
    <source>
        <dbReference type="Proteomes" id="UP001210925"/>
    </source>
</evidence>
<sequence length="205" mass="23577">MSRTITPLLESPHNTITSEEPLRYITMERAQAEPQQVYFKEESTFDSLKNPYAWLSYFYGLTIHFAFSIFCLVWVITTFSVSMGLLIIAPIGVPLLYLSCQSWRLLAAVDGALLSYCANEPFQPLKYYYKPNESVVKHFKNTILNLKTWKAGLYLAIYKFIYGVALFSFTIATNPIPWLINPVRINTTDGTYKTIFTDPSGYRLF</sequence>
<feature type="domain" description="Putative sensor" evidence="2">
    <location>
        <begin position="63"/>
        <end position="173"/>
    </location>
</feature>
<name>A0AAD5UDN3_9FUNG</name>
<feature type="transmembrane region" description="Helical" evidence="1">
    <location>
        <begin position="151"/>
        <end position="172"/>
    </location>
</feature>
<evidence type="ECO:0000256" key="1">
    <source>
        <dbReference type="SAM" id="Phobius"/>
    </source>
</evidence>
<feature type="transmembrane region" description="Helical" evidence="1">
    <location>
        <begin position="54"/>
        <end position="75"/>
    </location>
</feature>
<accession>A0AAD5UDN3</accession>
<dbReference type="Proteomes" id="UP001210925">
    <property type="component" value="Unassembled WGS sequence"/>
</dbReference>
<dbReference type="GO" id="GO:0005739">
    <property type="term" value="C:mitochondrion"/>
    <property type="evidence" value="ECO:0007669"/>
    <property type="project" value="UniProtKB-ARBA"/>
</dbReference>
<dbReference type="Pfam" id="PF13796">
    <property type="entry name" value="Sensor"/>
    <property type="match status" value="1"/>
</dbReference>
<feature type="transmembrane region" description="Helical" evidence="1">
    <location>
        <begin position="81"/>
        <end position="98"/>
    </location>
</feature>
<gene>
    <name evidence="3" type="ORF">HK103_006566</name>
</gene>
<organism evidence="3 4">
    <name type="scientific">Boothiomyces macroporosus</name>
    <dbReference type="NCBI Taxonomy" id="261099"/>
    <lineage>
        <taxon>Eukaryota</taxon>
        <taxon>Fungi</taxon>
        <taxon>Fungi incertae sedis</taxon>
        <taxon>Chytridiomycota</taxon>
        <taxon>Chytridiomycota incertae sedis</taxon>
        <taxon>Chytridiomycetes</taxon>
        <taxon>Rhizophydiales</taxon>
        <taxon>Terramycetaceae</taxon>
        <taxon>Boothiomyces</taxon>
    </lineage>
</organism>
<dbReference type="InterPro" id="IPR036927">
    <property type="entry name" value="Cyt_c_oxase-like_su1_sf"/>
</dbReference>
<keyword evidence="4" id="KW-1185">Reference proteome</keyword>
<dbReference type="InterPro" id="IPR025828">
    <property type="entry name" value="Put_sensor_dom"/>
</dbReference>
<dbReference type="AlphaFoldDB" id="A0AAD5UDN3"/>
<reference evidence="3" key="1">
    <citation type="submission" date="2020-05" db="EMBL/GenBank/DDBJ databases">
        <title>Phylogenomic resolution of chytrid fungi.</title>
        <authorList>
            <person name="Stajich J.E."/>
            <person name="Amses K."/>
            <person name="Simmons R."/>
            <person name="Seto K."/>
            <person name="Myers J."/>
            <person name="Bonds A."/>
            <person name="Quandt C.A."/>
            <person name="Barry K."/>
            <person name="Liu P."/>
            <person name="Grigoriev I."/>
            <person name="Longcore J.E."/>
            <person name="James T.Y."/>
        </authorList>
    </citation>
    <scope>NUCLEOTIDE SEQUENCE</scope>
    <source>
        <strain evidence="3">PLAUS21</strain>
    </source>
</reference>
<keyword evidence="1" id="KW-0812">Transmembrane</keyword>
<comment type="caution">
    <text evidence="3">The sequence shown here is derived from an EMBL/GenBank/DDBJ whole genome shotgun (WGS) entry which is preliminary data.</text>
</comment>
<keyword evidence="1" id="KW-1133">Transmembrane helix</keyword>
<proteinExistence type="predicted"/>
<protein>
    <recommendedName>
        <fullName evidence="2">Putative sensor domain-containing protein</fullName>
    </recommendedName>
</protein>